<evidence type="ECO:0000313" key="2">
    <source>
        <dbReference type="Proteomes" id="UP001249760"/>
    </source>
</evidence>
<name>A0ABU3JPC8_9ACTN</name>
<keyword evidence="2" id="KW-1185">Reference proteome</keyword>
<organism evidence="1 2">
    <name type="scientific">Streptomyces lusitanus</name>
    <dbReference type="NCBI Taxonomy" id="68232"/>
    <lineage>
        <taxon>Bacteria</taxon>
        <taxon>Bacillati</taxon>
        <taxon>Actinomycetota</taxon>
        <taxon>Actinomycetes</taxon>
        <taxon>Kitasatosporales</taxon>
        <taxon>Streptomycetaceae</taxon>
        <taxon>Streptomyces</taxon>
    </lineage>
</organism>
<comment type="caution">
    <text evidence="1">The sequence shown here is derived from an EMBL/GenBank/DDBJ whole genome shotgun (WGS) entry which is preliminary data.</text>
</comment>
<sequence length="311" mass="33140">MAQSSWPSPAHNSRAVTDVEYEKIAARFSDDGVDGSPSDAAVVAAGVGLNVTIRANVYASVRGHAWTSGTSAVTLAISANASGQTRTDRVVLRLDRSDWTVRAVVKTGAPGAGVPALTQSTGDTGVYEIPLAEVTVLNGAASVTVTRRELWVGSRVRACTSATRNPAPAIGEMCLETDTGLVRMWDGAAWVVIYRTAATASVDVTLSSWTATGSSVLERRGDVVVLRTAYFERKVSNLAAASDSRLPLLIPSTHRHPYLQMHEPVYLSGHRIGMVTLYPGNHERAGQLWLNTHPGVNVGQIVYTTTMTWAV</sequence>
<protein>
    <submittedName>
        <fullName evidence="1">Uncharacterized protein</fullName>
    </submittedName>
</protein>
<dbReference type="EMBL" id="JASKMA010000006">
    <property type="protein sequence ID" value="MDT6983767.1"/>
    <property type="molecule type" value="Genomic_DNA"/>
</dbReference>
<proteinExistence type="predicted"/>
<evidence type="ECO:0000313" key="1">
    <source>
        <dbReference type="EMBL" id="MDT6983767.1"/>
    </source>
</evidence>
<accession>A0ABU3JPC8</accession>
<gene>
    <name evidence="1" type="ORF">QNO04_09855</name>
</gene>
<reference evidence="1 2" key="1">
    <citation type="submission" date="2023-05" db="EMBL/GenBank/DDBJ databases">
        <title>Streptomyces fuscus sp. nov., a brown-black pigment producing actinomyces isolated from dry sand of Sea duck farm.</title>
        <authorList>
            <person name="Xie J."/>
            <person name="Shen N."/>
        </authorList>
    </citation>
    <scope>NUCLEOTIDE SEQUENCE [LARGE SCALE GENOMIC DNA]</scope>
    <source>
        <strain evidence="1 2">CGMCC 4.1745</strain>
    </source>
</reference>
<dbReference type="RefSeq" id="WP_394306041.1">
    <property type="nucleotide sequence ID" value="NZ_JASKMA010000006.1"/>
</dbReference>
<dbReference type="Proteomes" id="UP001249760">
    <property type="component" value="Unassembled WGS sequence"/>
</dbReference>